<dbReference type="KEGG" id="ppai:E1956_39960"/>
<dbReference type="OrthoDB" id="9780358at2"/>
<gene>
    <name evidence="9" type="ORF">E1956_39960</name>
</gene>
<evidence type="ECO:0000256" key="3">
    <source>
        <dbReference type="ARBA" id="ARBA00022692"/>
    </source>
</evidence>
<evidence type="ECO:0000256" key="2">
    <source>
        <dbReference type="ARBA" id="ARBA00022475"/>
    </source>
</evidence>
<dbReference type="EMBL" id="CP038151">
    <property type="protein sequence ID" value="QBR03319.1"/>
    <property type="molecule type" value="Genomic_DNA"/>
</dbReference>
<feature type="transmembrane region" description="Helical" evidence="7">
    <location>
        <begin position="790"/>
        <end position="811"/>
    </location>
</feature>
<feature type="transmembrane region" description="Helical" evidence="7">
    <location>
        <begin position="739"/>
        <end position="757"/>
    </location>
</feature>
<dbReference type="PANTHER" id="PTHR33406">
    <property type="entry name" value="MEMBRANE PROTEIN MJ1562-RELATED"/>
    <property type="match status" value="1"/>
</dbReference>
<comment type="subcellular location">
    <subcellularLocation>
        <location evidence="1">Cell membrane</location>
        <topology evidence="1">Multi-pass membrane protein</topology>
    </subcellularLocation>
</comment>
<feature type="transmembrane region" description="Helical" evidence="7">
    <location>
        <begin position="860"/>
        <end position="879"/>
    </location>
</feature>
<evidence type="ECO:0000256" key="5">
    <source>
        <dbReference type="ARBA" id="ARBA00023136"/>
    </source>
</evidence>
<keyword evidence="2" id="KW-1003">Cell membrane</keyword>
<reference evidence="9 10" key="1">
    <citation type="submission" date="2019-03" db="EMBL/GenBank/DDBJ databases">
        <title>Paraburkholderia sp. 7MH5, isolated from subtropical forest soil.</title>
        <authorList>
            <person name="Gao Z.-H."/>
            <person name="Qiu L.-H."/>
        </authorList>
    </citation>
    <scope>NUCLEOTIDE SEQUENCE [LARGE SCALE GENOMIC DNA]</scope>
    <source>
        <strain evidence="9 10">7MH5</strain>
    </source>
</reference>
<keyword evidence="10" id="KW-1185">Reference proteome</keyword>
<dbReference type="RefSeq" id="WP_134758816.1">
    <property type="nucleotide sequence ID" value="NZ_CP038151.1"/>
</dbReference>
<keyword evidence="3 7" id="KW-0812">Transmembrane</keyword>
<feature type="domain" description="Membrane transport protein MMPL" evidence="8">
    <location>
        <begin position="180"/>
        <end position="420"/>
    </location>
</feature>
<feature type="compositionally biased region" description="Polar residues" evidence="6">
    <location>
        <begin position="681"/>
        <end position="700"/>
    </location>
</feature>
<evidence type="ECO:0000256" key="4">
    <source>
        <dbReference type="ARBA" id="ARBA00022989"/>
    </source>
</evidence>
<feature type="transmembrane region" description="Helical" evidence="7">
    <location>
        <begin position="764"/>
        <end position="784"/>
    </location>
</feature>
<evidence type="ECO:0000256" key="1">
    <source>
        <dbReference type="ARBA" id="ARBA00004651"/>
    </source>
</evidence>
<feature type="region of interest" description="Disordered" evidence="6">
    <location>
        <begin position="637"/>
        <end position="700"/>
    </location>
</feature>
<dbReference type="GO" id="GO:0005886">
    <property type="term" value="C:plasma membrane"/>
    <property type="evidence" value="ECO:0007669"/>
    <property type="project" value="UniProtKB-SubCell"/>
</dbReference>
<evidence type="ECO:0000256" key="6">
    <source>
        <dbReference type="SAM" id="MobiDB-lite"/>
    </source>
</evidence>
<dbReference type="PANTHER" id="PTHR33406:SF13">
    <property type="entry name" value="MEMBRANE PROTEIN YDFJ"/>
    <property type="match status" value="1"/>
</dbReference>
<feature type="transmembrane region" description="Helical" evidence="7">
    <location>
        <begin position="276"/>
        <end position="292"/>
    </location>
</feature>
<feature type="transmembrane region" description="Helical" evidence="7">
    <location>
        <begin position="368"/>
        <end position="392"/>
    </location>
</feature>
<dbReference type="AlphaFoldDB" id="A0A4P7D3T3"/>
<feature type="compositionally biased region" description="Low complexity" evidence="6">
    <location>
        <begin position="637"/>
        <end position="674"/>
    </location>
</feature>
<evidence type="ECO:0000256" key="7">
    <source>
        <dbReference type="SAM" id="Phobius"/>
    </source>
</evidence>
<accession>A0A4P7D3T3</accession>
<feature type="transmembrane region" description="Helical" evidence="7">
    <location>
        <begin position="832"/>
        <end position="854"/>
    </location>
</feature>
<dbReference type="InterPro" id="IPR050545">
    <property type="entry name" value="Mycobact_MmpL"/>
</dbReference>
<dbReference type="Proteomes" id="UP000295727">
    <property type="component" value="Chromosome 4"/>
</dbReference>
<evidence type="ECO:0000259" key="8">
    <source>
        <dbReference type="Pfam" id="PF03176"/>
    </source>
</evidence>
<sequence length="903" mass="92595">MDNPTQPTQQARGLRAFGAALQRRAVLVWLVFLLACAGTIARAHFSTDLSAFLPRSPSAGQRVLVDQLRDGLVSRLILVAIEGGDPATRAQLSRQVAATLRADPQFAAVHNGEAVNDARDQQFVFMHRYALSPAVTPQRFTAAGLHEALGESLDLLSSSAGLVAKDLLPRDPTGEVAALVGELDSAAQPQSLDGVWASRDGTRAVLVAQTTAAGSDTDAQARAIDAVRRAFDAATHAPANAASASASASPYRLEMTGPGVFSVDTRDAIRHDVERISVLSLVLIVALLLTLYRSPRTLALGLVPVLSGVAAGVAAVSLAFGTVQGLTLGFGTTLIGEAVDYSIYLFVQSGDARPDPRSRDTLRAWVAAYWPTIRLGVLTSVCGFASMLFSGFPGLVQLGAYSIAGLVTAALVTRFVLPRLQGGAVAIRDVSRVGAWLASAAQAAPRLRRPLAALALAAVAVLALHRDDLWSRELASLSPVPAASQALDTRLRADVGAPDVRYLVEIPAASEQAALEGAEKIGAQLQPLVDQGVLAGFESPARYLPSDAAQRARAASLPDAAELASRMREAVADQPISIKPEVFAPFIADVETARKAPLITRADLRGTSMALAVDALLTERDGRWSAMLALRAPAGAAGATSTQGATSTEGATSIEGATSTDGAAATQAAQVASGGAAGPGTQANNAANPSRNGTTASGPSLDTAPISAAVARAGVPGALFVDLKAEADRLYVNYVHEDIRLSLAGFAAIAVLLTLALRSPLRAARALAPLVAAVLVVAAGFALAGVPMTILHLVGMLLIVAVGSNYALFFCKPEGGGVGEKAGAPGITPQTLVSLLVANLATVAGFGLLALSHVPLLETFGLTVGPGAMLALAFAAILAPQAPRAAHASATEAALPRSEGGRA</sequence>
<evidence type="ECO:0000313" key="9">
    <source>
        <dbReference type="EMBL" id="QBR03319.1"/>
    </source>
</evidence>
<protein>
    <recommendedName>
        <fullName evidence="8">Membrane transport protein MMPL domain-containing protein</fullName>
    </recommendedName>
</protein>
<name>A0A4P7D3T3_9BURK</name>
<dbReference type="SUPFAM" id="SSF82866">
    <property type="entry name" value="Multidrug efflux transporter AcrB transmembrane domain"/>
    <property type="match status" value="2"/>
</dbReference>
<dbReference type="InterPro" id="IPR004869">
    <property type="entry name" value="MMPL_dom"/>
</dbReference>
<evidence type="ECO:0000313" key="10">
    <source>
        <dbReference type="Proteomes" id="UP000295727"/>
    </source>
</evidence>
<proteinExistence type="predicted"/>
<feature type="transmembrane region" description="Helical" evidence="7">
    <location>
        <begin position="398"/>
        <end position="417"/>
    </location>
</feature>
<dbReference type="Pfam" id="PF03176">
    <property type="entry name" value="MMPL"/>
    <property type="match status" value="1"/>
</dbReference>
<organism evidence="9 10">
    <name type="scientific">Paraburkholderia pallida</name>
    <dbReference type="NCBI Taxonomy" id="2547399"/>
    <lineage>
        <taxon>Bacteria</taxon>
        <taxon>Pseudomonadati</taxon>
        <taxon>Pseudomonadota</taxon>
        <taxon>Betaproteobacteria</taxon>
        <taxon>Burkholderiales</taxon>
        <taxon>Burkholderiaceae</taxon>
        <taxon>Paraburkholderia</taxon>
    </lineage>
</organism>
<keyword evidence="5 7" id="KW-0472">Membrane</keyword>
<feature type="transmembrane region" description="Helical" evidence="7">
    <location>
        <begin position="326"/>
        <end position="347"/>
    </location>
</feature>
<keyword evidence="4 7" id="KW-1133">Transmembrane helix</keyword>
<dbReference type="Gene3D" id="1.20.1640.10">
    <property type="entry name" value="Multidrug efflux transporter AcrB transmembrane domain"/>
    <property type="match status" value="2"/>
</dbReference>
<feature type="transmembrane region" description="Helical" evidence="7">
    <location>
        <begin position="299"/>
        <end position="320"/>
    </location>
</feature>